<sequence>MISADGTSRSYTPGSDLSTSSGSQSSCRRLDSNTTPSPSGGNRSPTFNPRILSNKLAMLEASQALAEASTTLSIAARAMSRAAASLATTGLNHRIGLNHIPEARETHAIDEEYKLAEADKITPVGEIIESQQERHTESESGANVHPSEPAPLTETQPSALQATVTQSLPEAPFSQSALIASSKTVYSAVERAPPTVPVKSETNSQSGSGMVTSSEPDARTSELYPAAPAPGLVTAAPHVPEKGVSESSSSSKPQPTGTKSGGNLGQVTPAETETLLNPTRIVLESGFDLLPALCHASKRRLKTVCLYNYSGLTAAISIAVMLRANTKIPVMVPDSTKKDKLTAAVNKFNSSQSGILLWPGCNKLQEITGLADSPNIQLIQLGQPIQTSAVTTCSNTTVILAKSDLSQPQAPPTQGYSVDPLSEVCNQQGPQSPLQPFRLWLRSRLSDDSYARGFYWDWFLLRRKRNPKESVIDAVKLANQYAEQFLLRGENKRYGEPIGGKVTLTNATVRAQKLELAVQMGILPVV</sequence>
<dbReference type="Proteomes" id="UP000663853">
    <property type="component" value="Unassembled WGS sequence"/>
</dbReference>
<feature type="compositionally biased region" description="Low complexity" evidence="1">
    <location>
        <begin position="14"/>
        <end position="27"/>
    </location>
</feature>
<name>A0A8H3HSW4_9AGAM</name>
<feature type="region of interest" description="Disordered" evidence="1">
    <location>
        <begin position="195"/>
        <end position="268"/>
    </location>
</feature>
<evidence type="ECO:0000256" key="1">
    <source>
        <dbReference type="SAM" id="MobiDB-lite"/>
    </source>
</evidence>
<accession>A0A8H3HSW4</accession>
<reference evidence="2" key="1">
    <citation type="submission" date="2021-01" db="EMBL/GenBank/DDBJ databases">
        <authorList>
            <person name="Kaushik A."/>
        </authorList>
    </citation>
    <scope>NUCLEOTIDE SEQUENCE</scope>
    <source>
        <strain evidence="2">AG6-10EEA</strain>
    </source>
</reference>
<feature type="compositionally biased region" description="Polar residues" evidence="1">
    <location>
        <begin position="200"/>
        <end position="215"/>
    </location>
</feature>
<protein>
    <submittedName>
        <fullName evidence="2">Uncharacterized protein</fullName>
    </submittedName>
</protein>
<feature type="region of interest" description="Disordered" evidence="1">
    <location>
        <begin position="1"/>
        <end position="49"/>
    </location>
</feature>
<feature type="compositionally biased region" description="Polar residues" evidence="1">
    <location>
        <begin position="153"/>
        <end position="166"/>
    </location>
</feature>
<feature type="region of interest" description="Disordered" evidence="1">
    <location>
        <begin position="131"/>
        <end position="166"/>
    </location>
</feature>
<organism evidence="2 3">
    <name type="scientific">Rhizoctonia solani</name>
    <dbReference type="NCBI Taxonomy" id="456999"/>
    <lineage>
        <taxon>Eukaryota</taxon>
        <taxon>Fungi</taxon>
        <taxon>Dikarya</taxon>
        <taxon>Basidiomycota</taxon>
        <taxon>Agaricomycotina</taxon>
        <taxon>Agaricomycetes</taxon>
        <taxon>Cantharellales</taxon>
        <taxon>Ceratobasidiaceae</taxon>
        <taxon>Rhizoctonia</taxon>
    </lineage>
</organism>
<comment type="caution">
    <text evidence="2">The sequence shown here is derived from an EMBL/GenBank/DDBJ whole genome shotgun (WGS) entry which is preliminary data.</text>
</comment>
<feature type="compositionally biased region" description="Polar residues" evidence="1">
    <location>
        <begin position="1"/>
        <end position="13"/>
    </location>
</feature>
<proteinExistence type="predicted"/>
<feature type="compositionally biased region" description="Polar residues" evidence="1">
    <location>
        <begin position="33"/>
        <end position="47"/>
    </location>
</feature>
<gene>
    <name evidence="2" type="ORF">RDB_LOCUS170891</name>
</gene>
<evidence type="ECO:0000313" key="2">
    <source>
        <dbReference type="EMBL" id="CAE6532718.1"/>
    </source>
</evidence>
<feature type="compositionally biased region" description="Low complexity" evidence="1">
    <location>
        <begin position="245"/>
        <end position="258"/>
    </location>
</feature>
<dbReference type="EMBL" id="CAJMXA010004042">
    <property type="protein sequence ID" value="CAE6532718.1"/>
    <property type="molecule type" value="Genomic_DNA"/>
</dbReference>
<evidence type="ECO:0000313" key="3">
    <source>
        <dbReference type="Proteomes" id="UP000663853"/>
    </source>
</evidence>
<dbReference type="AlphaFoldDB" id="A0A8H3HSW4"/>